<keyword evidence="1" id="KW-0732">Signal</keyword>
<feature type="signal peptide" evidence="1">
    <location>
        <begin position="1"/>
        <end position="20"/>
    </location>
</feature>
<reference evidence="2" key="1">
    <citation type="submission" date="2020-08" db="EMBL/GenBank/DDBJ databases">
        <title>Genome public.</title>
        <authorList>
            <person name="Liu C."/>
            <person name="Sun Q."/>
        </authorList>
    </citation>
    <scope>NUCLEOTIDE SEQUENCE</scope>
    <source>
        <strain evidence="2">N12</strain>
    </source>
</reference>
<evidence type="ECO:0000256" key="1">
    <source>
        <dbReference type="SAM" id="SignalP"/>
    </source>
</evidence>
<dbReference type="AlphaFoldDB" id="A0A926IQT0"/>
<dbReference type="InterPro" id="IPR026444">
    <property type="entry name" value="Secre_tail"/>
</dbReference>
<protein>
    <submittedName>
        <fullName evidence="2">T9SS type A sorting domain-containing protein</fullName>
    </submittedName>
</protein>
<dbReference type="Proteomes" id="UP000651085">
    <property type="component" value="Unassembled WGS sequence"/>
</dbReference>
<accession>A0A926IQT0</accession>
<sequence>MNKNFLFSTALMAIATVASAQSLSQADVQVTTPSTEKVSVLKVKATTPIATSKQEASTRANGVSYLNPDGTYWLGINIEGAGYKADLLHVPAWQILTFKNTSDEPLKTKWSINGNDVSQNVTSEGNLEYYYINPAAKTDAAFYLPTLKSNSGNHSFTLGESNTTGSAVKTFGNAETTLCTTAKGGMTPIWSDTKGYIFGSDTEINETGEIIESIVVSSPQPAASLCVSNILYHVYSKSNTPLSSGAKMTLKIVEAKANDKGVYLPTDNVLYEMTAEEKDVLDGGLFSDLTTYALVFSNKVYDPATESMIEEPLTLDKPFSLVLSGFNQKGVDMGLIATQFPEGEVLNSHMTIPSEEGMFYSYGSFNVAVMITGYFNGIQVDDRINVLKAPDEGGIATATYEGGEIEYAAVTTSQNWIEEYDFGFEPELPSWISWELDNSYREEDGYYALTFTCEPSEGQDRNWTGHITGFGGVKSDNTITIYQGKYTGINDAVTNNNIKVSTNEDSFILSYMEGINNVNIVNIAGQTIATYELPASGQFTIPAANLSKGIYLLKFNNNQTIKVVK</sequence>
<name>A0A926IQT0_9BACT</name>
<gene>
    <name evidence="2" type="ORF">H8744_07015</name>
</gene>
<feature type="chain" id="PRO_5038678768" evidence="1">
    <location>
        <begin position="21"/>
        <end position="565"/>
    </location>
</feature>
<keyword evidence="3" id="KW-1185">Reference proteome</keyword>
<dbReference type="NCBIfam" id="TIGR04183">
    <property type="entry name" value="Por_Secre_tail"/>
    <property type="match status" value="1"/>
</dbReference>
<dbReference type="EMBL" id="JACRTF010000001">
    <property type="protein sequence ID" value="MBC8593008.1"/>
    <property type="molecule type" value="Genomic_DNA"/>
</dbReference>
<comment type="caution">
    <text evidence="2">The sequence shown here is derived from an EMBL/GenBank/DDBJ whole genome shotgun (WGS) entry which is preliminary data.</text>
</comment>
<evidence type="ECO:0000313" key="3">
    <source>
        <dbReference type="Proteomes" id="UP000651085"/>
    </source>
</evidence>
<evidence type="ECO:0000313" key="2">
    <source>
        <dbReference type="EMBL" id="MBC8593008.1"/>
    </source>
</evidence>
<proteinExistence type="predicted"/>
<dbReference type="RefSeq" id="WP_262434170.1">
    <property type="nucleotide sequence ID" value="NZ_JACRTF010000001.1"/>
</dbReference>
<organism evidence="2 3">
    <name type="scientific">Jilunia laotingensis</name>
    <dbReference type="NCBI Taxonomy" id="2763675"/>
    <lineage>
        <taxon>Bacteria</taxon>
        <taxon>Pseudomonadati</taxon>
        <taxon>Bacteroidota</taxon>
        <taxon>Bacteroidia</taxon>
        <taxon>Bacteroidales</taxon>
        <taxon>Bacteroidaceae</taxon>
        <taxon>Jilunia</taxon>
    </lineage>
</organism>